<feature type="compositionally biased region" description="Gly residues" evidence="1">
    <location>
        <begin position="642"/>
        <end position="654"/>
    </location>
</feature>
<feature type="region of interest" description="Disordered" evidence="1">
    <location>
        <begin position="553"/>
        <end position="711"/>
    </location>
</feature>
<feature type="transmembrane region" description="Helical" evidence="2">
    <location>
        <begin position="21"/>
        <end position="43"/>
    </location>
</feature>
<accession>A0A2K3CXD7</accession>
<dbReference type="KEGG" id="cre:CHLRE_14g613150v5"/>
<evidence type="ECO:0000256" key="1">
    <source>
        <dbReference type="SAM" id="MobiDB-lite"/>
    </source>
</evidence>
<dbReference type="GeneID" id="5724589"/>
<dbReference type="ExpressionAtlas" id="A0A2K3CXD7">
    <property type="expression patterns" value="baseline and differential"/>
</dbReference>
<organism evidence="3 4">
    <name type="scientific">Chlamydomonas reinhardtii</name>
    <name type="common">Chlamydomonas smithii</name>
    <dbReference type="NCBI Taxonomy" id="3055"/>
    <lineage>
        <taxon>Eukaryota</taxon>
        <taxon>Viridiplantae</taxon>
        <taxon>Chlorophyta</taxon>
        <taxon>core chlorophytes</taxon>
        <taxon>Chlorophyceae</taxon>
        <taxon>CS clade</taxon>
        <taxon>Chlamydomonadales</taxon>
        <taxon>Chlamydomonadaceae</taxon>
        <taxon>Chlamydomonas</taxon>
    </lineage>
</organism>
<evidence type="ECO:0000313" key="4">
    <source>
        <dbReference type="Proteomes" id="UP000006906"/>
    </source>
</evidence>
<keyword evidence="4" id="KW-1185">Reference proteome</keyword>
<gene>
    <name evidence="3" type="ORF">CHLRE_14g613150v5</name>
</gene>
<dbReference type="Proteomes" id="UP000006906">
    <property type="component" value="Chromosome 14"/>
</dbReference>
<evidence type="ECO:0000256" key="2">
    <source>
        <dbReference type="SAM" id="Phobius"/>
    </source>
</evidence>
<dbReference type="OMA" id="CTDANIN"/>
<feature type="region of interest" description="Disordered" evidence="1">
    <location>
        <begin position="500"/>
        <end position="538"/>
    </location>
</feature>
<feature type="compositionally biased region" description="Gly residues" evidence="1">
    <location>
        <begin position="561"/>
        <end position="580"/>
    </location>
</feature>
<keyword evidence="2" id="KW-0812">Transmembrane</keyword>
<feature type="compositionally biased region" description="Acidic residues" evidence="1">
    <location>
        <begin position="679"/>
        <end position="690"/>
    </location>
</feature>
<reference evidence="3 4" key="1">
    <citation type="journal article" date="2007" name="Science">
        <title>The Chlamydomonas genome reveals the evolution of key animal and plant functions.</title>
        <authorList>
            <person name="Merchant S.S."/>
            <person name="Prochnik S.E."/>
            <person name="Vallon O."/>
            <person name="Harris E.H."/>
            <person name="Karpowicz S.J."/>
            <person name="Witman G.B."/>
            <person name="Terry A."/>
            <person name="Salamov A."/>
            <person name="Fritz-Laylin L.K."/>
            <person name="Marechal-Drouard L."/>
            <person name="Marshall W.F."/>
            <person name="Qu L.H."/>
            <person name="Nelson D.R."/>
            <person name="Sanderfoot A.A."/>
            <person name="Spalding M.H."/>
            <person name="Kapitonov V.V."/>
            <person name="Ren Q."/>
            <person name="Ferris P."/>
            <person name="Lindquist E."/>
            <person name="Shapiro H."/>
            <person name="Lucas S.M."/>
            <person name="Grimwood J."/>
            <person name="Schmutz J."/>
            <person name="Cardol P."/>
            <person name="Cerutti H."/>
            <person name="Chanfreau G."/>
            <person name="Chen C.L."/>
            <person name="Cognat V."/>
            <person name="Croft M.T."/>
            <person name="Dent R."/>
            <person name="Dutcher S."/>
            <person name="Fernandez E."/>
            <person name="Fukuzawa H."/>
            <person name="Gonzalez-Ballester D."/>
            <person name="Gonzalez-Halphen D."/>
            <person name="Hallmann A."/>
            <person name="Hanikenne M."/>
            <person name="Hippler M."/>
            <person name="Inwood W."/>
            <person name="Jabbari K."/>
            <person name="Kalanon M."/>
            <person name="Kuras R."/>
            <person name="Lefebvre P.A."/>
            <person name="Lemaire S.D."/>
            <person name="Lobanov A.V."/>
            <person name="Lohr M."/>
            <person name="Manuell A."/>
            <person name="Meier I."/>
            <person name="Mets L."/>
            <person name="Mittag M."/>
            <person name="Mittelmeier T."/>
            <person name="Moroney J.V."/>
            <person name="Moseley J."/>
            <person name="Napoli C."/>
            <person name="Nedelcu A.M."/>
            <person name="Niyogi K."/>
            <person name="Novoselov S.V."/>
            <person name="Paulsen I.T."/>
            <person name="Pazour G."/>
            <person name="Purton S."/>
            <person name="Ral J.P."/>
            <person name="Riano-Pachon D.M."/>
            <person name="Riekhof W."/>
            <person name="Rymarquis L."/>
            <person name="Schroda M."/>
            <person name="Stern D."/>
            <person name="Umen J."/>
            <person name="Willows R."/>
            <person name="Wilson N."/>
            <person name="Zimmer S.L."/>
            <person name="Allmer J."/>
            <person name="Balk J."/>
            <person name="Bisova K."/>
            <person name="Chen C.J."/>
            <person name="Elias M."/>
            <person name="Gendler K."/>
            <person name="Hauser C."/>
            <person name="Lamb M.R."/>
            <person name="Ledford H."/>
            <person name="Long J.C."/>
            <person name="Minagawa J."/>
            <person name="Page M.D."/>
            <person name="Pan J."/>
            <person name="Pootakham W."/>
            <person name="Roje S."/>
            <person name="Rose A."/>
            <person name="Stahlberg E."/>
            <person name="Terauchi A.M."/>
            <person name="Yang P."/>
            <person name="Ball S."/>
            <person name="Bowler C."/>
            <person name="Dieckmann C.L."/>
            <person name="Gladyshev V.N."/>
            <person name="Green P."/>
            <person name="Jorgensen R."/>
            <person name="Mayfield S."/>
            <person name="Mueller-Roeber B."/>
            <person name="Rajamani S."/>
            <person name="Sayre R.T."/>
            <person name="Brokstein P."/>
            <person name="Dubchak I."/>
            <person name="Goodstein D."/>
            <person name="Hornick L."/>
            <person name="Huang Y.W."/>
            <person name="Jhaveri J."/>
            <person name="Luo Y."/>
            <person name="Martinez D."/>
            <person name="Ngau W.C."/>
            <person name="Otillar B."/>
            <person name="Poliakov A."/>
            <person name="Porter A."/>
            <person name="Szajkowski L."/>
            <person name="Werner G."/>
            <person name="Zhou K."/>
            <person name="Grigoriev I.V."/>
            <person name="Rokhsar D.S."/>
            <person name="Grossman A.R."/>
        </authorList>
    </citation>
    <scope>NUCLEOTIDE SEQUENCE [LARGE SCALE GENOMIC DNA]</scope>
    <source>
        <strain evidence="4">CC-503</strain>
    </source>
</reference>
<dbReference type="InParanoid" id="A0A2K3CXD7"/>
<dbReference type="OrthoDB" id="545032at2759"/>
<keyword evidence="2" id="KW-0472">Membrane</keyword>
<feature type="region of interest" description="Disordered" evidence="1">
    <location>
        <begin position="292"/>
        <end position="363"/>
    </location>
</feature>
<dbReference type="AlphaFoldDB" id="A0A2K3CXD7"/>
<protein>
    <submittedName>
        <fullName evidence="3">Uncharacterized protein</fullName>
    </submittedName>
</protein>
<proteinExistence type="predicted"/>
<dbReference type="EMBL" id="CM008975">
    <property type="protein sequence ID" value="PNW72957.1"/>
    <property type="molecule type" value="Genomic_DNA"/>
</dbReference>
<feature type="compositionally biased region" description="Acidic residues" evidence="1">
    <location>
        <begin position="529"/>
        <end position="538"/>
    </location>
</feature>
<dbReference type="Gramene" id="PNW72957">
    <property type="protein sequence ID" value="PNW72957"/>
    <property type="gene ID" value="CHLRE_14g613150v5"/>
</dbReference>
<keyword evidence="2" id="KW-1133">Transmembrane helix</keyword>
<sequence length="711" mass="71098">MTARELAGAARTRSRSRESGLLNIPLWRGFIVAAIFLFAALLVAGPKRAAGASWFRHPNCTSPCSEADHTCTDANINSCRYAWGSCPNGTVQTALGSAVDMADCLPPTDCTPGGCEEGWAEVAKTACIDVKKCLAHAGFCYSETCCRVKPQATCCPQLDCTVRYEDCDVAQQRVLNDTSRSDVGRTRIAHTGSAAFPFYSAPHVPAPGGSAGAGGGSGAAAGAGGGGGGGGGGVAGGCEAVRVWGRCFCNDGASVPGCDPFNSSTWTTVSDGEADPLAAAADPARRLPPGLSQLCVVLPPDSPPPAAPSSAASPSPSASPLPGPGTAGEDADYEEGSGTGNGTHARQAGRKDNGEQHAGGGSTAGHQARVAVVVVACVLAAGGCVLGVSWCCGLLPDVRSLLRLRGATYEPMFTGQSYTPGLTSPPSATAPADIPWNRFLAALQDLYGRVRYGRRYRLEGESAAAAAERYRRLISNAGGTGNSSWRGQCGDGGGGGGEAYHGPGLGGGPAGGGGGYGVGPDGLGGGRLEEEEEDEVFTLDERPARPVGLMVPAFGRRSSGGPLGGGGGGGGGRLGLGAAGGWQQQPASAELEMGQVASGPGSGAGGGGYGGGRVGAAAPAAFHHHHHHQQQQGGRANQFGTTGPGAGGGGGSGTDGWAASAGDVIHTRAMRLDSSDGGQDVDDGDEEDLDAPIHMPLTTPQTTGQDAGRRR</sequence>
<evidence type="ECO:0000313" key="3">
    <source>
        <dbReference type="EMBL" id="PNW72957.1"/>
    </source>
</evidence>
<feature type="compositionally biased region" description="Low complexity" evidence="1">
    <location>
        <begin position="630"/>
        <end position="641"/>
    </location>
</feature>
<name>A0A2K3CXD7_CHLRE</name>
<dbReference type="RefSeq" id="XP_042916708.1">
    <property type="nucleotide sequence ID" value="XM_043070035.1"/>
</dbReference>
<feature type="compositionally biased region" description="Gly residues" evidence="1">
    <location>
        <begin position="500"/>
        <end position="526"/>
    </location>
</feature>
<feature type="compositionally biased region" description="Gly residues" evidence="1">
    <location>
        <begin position="600"/>
        <end position="614"/>
    </location>
</feature>